<feature type="domain" description="LysM" evidence="15">
    <location>
        <begin position="358"/>
        <end position="406"/>
    </location>
</feature>
<dbReference type="Pfam" id="PF14856">
    <property type="entry name" value="Hce2"/>
    <property type="match status" value="1"/>
</dbReference>
<evidence type="ECO:0000256" key="6">
    <source>
        <dbReference type="ARBA" id="ARBA00022669"/>
    </source>
</evidence>
<keyword evidence="11 13" id="KW-0326">Glycosidase</keyword>
<dbReference type="PANTHER" id="PTHR47700">
    <property type="entry name" value="V CHITINASE, PUTATIVE (AFU_ORTHOLOGUE AFUA_6G13720)-RELATED"/>
    <property type="match status" value="1"/>
</dbReference>
<dbReference type="PANTHER" id="PTHR47700:SF1">
    <property type="entry name" value="CHITINASE"/>
    <property type="match status" value="1"/>
</dbReference>
<dbReference type="Gene3D" id="3.20.20.80">
    <property type="entry name" value="Glycosidases"/>
    <property type="match status" value="1"/>
</dbReference>
<dbReference type="GO" id="GO:0008843">
    <property type="term" value="F:endochitinase activity"/>
    <property type="evidence" value="ECO:0007669"/>
    <property type="project" value="UniProtKB-EC"/>
</dbReference>
<evidence type="ECO:0000313" key="17">
    <source>
        <dbReference type="EMBL" id="AEO59465.1"/>
    </source>
</evidence>
<gene>
    <name evidence="17" type="ORF">MYCTH_94536</name>
</gene>
<feature type="domain" description="LysM" evidence="15">
    <location>
        <begin position="294"/>
        <end position="339"/>
    </location>
</feature>
<dbReference type="Gene3D" id="3.10.350.10">
    <property type="entry name" value="LysM domain"/>
    <property type="match status" value="2"/>
</dbReference>
<keyword evidence="14" id="KW-0732">Signal</keyword>
<name>G2QGV8_THET4</name>
<dbReference type="GeneID" id="11506316"/>
<dbReference type="EC" id="3.2.1.14" evidence="4"/>
<dbReference type="CDD" id="cd02878">
    <property type="entry name" value="GH18_zymocin_alpha"/>
    <property type="match status" value="1"/>
</dbReference>
<keyword evidence="8" id="KW-0146">Chitin degradation</keyword>
<dbReference type="SUPFAM" id="SSF57016">
    <property type="entry name" value="Plant lectins/antimicrobial peptides"/>
    <property type="match status" value="1"/>
</dbReference>
<keyword evidence="6" id="KW-0147">Chitin-binding</keyword>
<evidence type="ECO:0000256" key="2">
    <source>
        <dbReference type="ARBA" id="ARBA00004613"/>
    </source>
</evidence>
<keyword evidence="7 13" id="KW-0378">Hydrolase</keyword>
<feature type="domain" description="GH18" evidence="16">
    <location>
        <begin position="497"/>
        <end position="879"/>
    </location>
</feature>
<dbReference type="InParanoid" id="G2QGV8"/>
<dbReference type="Proteomes" id="UP000007322">
    <property type="component" value="Chromosome 4"/>
</dbReference>
<keyword evidence="10" id="KW-0119">Carbohydrate metabolism</keyword>
<dbReference type="PROSITE" id="PS51910">
    <property type="entry name" value="GH18_2"/>
    <property type="match status" value="1"/>
</dbReference>
<keyword evidence="5" id="KW-0964">Secreted</keyword>
<dbReference type="InterPro" id="IPR029070">
    <property type="entry name" value="Chitinase_insertion_sf"/>
</dbReference>
<dbReference type="CDD" id="cd00035">
    <property type="entry name" value="ChtBD1"/>
    <property type="match status" value="1"/>
</dbReference>
<dbReference type="SUPFAM" id="SSF51445">
    <property type="entry name" value="(Trans)glycosidases"/>
    <property type="match status" value="1"/>
</dbReference>
<comment type="similarity">
    <text evidence="3">Belongs to the glycosyl hydrolase 18 family. Chitinase class V subfamily.</text>
</comment>
<dbReference type="SMART" id="SM00636">
    <property type="entry name" value="Glyco_18"/>
    <property type="match status" value="1"/>
</dbReference>
<evidence type="ECO:0000259" key="15">
    <source>
        <dbReference type="PROSITE" id="PS51782"/>
    </source>
</evidence>
<dbReference type="eggNOG" id="KOG2806">
    <property type="taxonomic scope" value="Eukaryota"/>
</dbReference>
<evidence type="ECO:0000256" key="8">
    <source>
        <dbReference type="ARBA" id="ARBA00023024"/>
    </source>
</evidence>
<evidence type="ECO:0000256" key="9">
    <source>
        <dbReference type="ARBA" id="ARBA00023026"/>
    </source>
</evidence>
<evidence type="ECO:0000256" key="7">
    <source>
        <dbReference type="ARBA" id="ARBA00022801"/>
    </source>
</evidence>
<dbReference type="InterPro" id="IPR001223">
    <property type="entry name" value="Glyco_hydro18_cat"/>
</dbReference>
<evidence type="ECO:0000256" key="14">
    <source>
        <dbReference type="SAM" id="SignalP"/>
    </source>
</evidence>
<evidence type="ECO:0000313" key="18">
    <source>
        <dbReference type="Proteomes" id="UP000007322"/>
    </source>
</evidence>
<dbReference type="EMBL" id="CP003005">
    <property type="protein sequence ID" value="AEO59465.1"/>
    <property type="molecule type" value="Genomic_DNA"/>
</dbReference>
<comment type="catalytic activity">
    <reaction evidence="1">
        <text>Random endo-hydrolysis of N-acetyl-beta-D-glucosaminide (1-&gt;4)-beta-linkages in chitin and chitodextrins.</text>
        <dbReference type="EC" id="3.2.1.14"/>
    </reaction>
</comment>
<dbReference type="GO" id="GO:0008061">
    <property type="term" value="F:chitin binding"/>
    <property type="evidence" value="ECO:0007669"/>
    <property type="project" value="UniProtKB-KW"/>
</dbReference>
<dbReference type="KEGG" id="mtm:MYCTH_94536"/>
<evidence type="ECO:0000256" key="13">
    <source>
        <dbReference type="RuleBase" id="RU000489"/>
    </source>
</evidence>
<accession>G2QGV8</accession>
<proteinExistence type="inferred from homology"/>
<dbReference type="PROSITE" id="PS01095">
    <property type="entry name" value="GH18_1"/>
    <property type="match status" value="1"/>
</dbReference>
<dbReference type="Gene3D" id="3.10.50.10">
    <property type="match status" value="1"/>
</dbReference>
<feature type="chain" id="PRO_5003436311" description="chitinase" evidence="14">
    <location>
        <begin position="26"/>
        <end position="1468"/>
    </location>
</feature>
<dbReference type="InterPro" id="IPR017853">
    <property type="entry name" value="GH"/>
</dbReference>
<dbReference type="RefSeq" id="XP_003664710.1">
    <property type="nucleotide sequence ID" value="XM_003664662.1"/>
</dbReference>
<evidence type="ECO:0000259" key="16">
    <source>
        <dbReference type="PROSITE" id="PS51910"/>
    </source>
</evidence>
<evidence type="ECO:0000256" key="3">
    <source>
        <dbReference type="ARBA" id="ARBA00008682"/>
    </source>
</evidence>
<evidence type="ECO:0000256" key="5">
    <source>
        <dbReference type="ARBA" id="ARBA00022525"/>
    </source>
</evidence>
<organism evidence="17 18">
    <name type="scientific">Thermothelomyces thermophilus (strain ATCC 42464 / BCRC 31852 / DSM 1799)</name>
    <name type="common">Sporotrichum thermophile</name>
    <dbReference type="NCBI Taxonomy" id="573729"/>
    <lineage>
        <taxon>Eukaryota</taxon>
        <taxon>Fungi</taxon>
        <taxon>Dikarya</taxon>
        <taxon>Ascomycota</taxon>
        <taxon>Pezizomycotina</taxon>
        <taxon>Sordariomycetes</taxon>
        <taxon>Sordariomycetidae</taxon>
        <taxon>Sordariales</taxon>
        <taxon>Chaetomiaceae</taxon>
        <taxon>Thermothelomyces</taxon>
    </lineage>
</organism>
<keyword evidence="9" id="KW-0843">Virulence</keyword>
<keyword evidence="12" id="KW-0624">Polysaccharide degradation</keyword>
<dbReference type="InterPro" id="IPR018392">
    <property type="entry name" value="LysM"/>
</dbReference>
<evidence type="ECO:0000256" key="4">
    <source>
        <dbReference type="ARBA" id="ARBA00012729"/>
    </source>
</evidence>
<dbReference type="InterPro" id="IPR011583">
    <property type="entry name" value="Chitinase_II/V-like_cat"/>
</dbReference>
<dbReference type="SMART" id="SM00257">
    <property type="entry name" value="LysM"/>
    <property type="match status" value="2"/>
</dbReference>
<dbReference type="Pfam" id="PF00704">
    <property type="entry name" value="Glyco_hydro_18"/>
    <property type="match status" value="1"/>
</dbReference>
<reference evidence="17 18" key="1">
    <citation type="journal article" date="2011" name="Nat. Biotechnol.">
        <title>Comparative genomic analysis of the thermophilic biomass-degrading fungi Myceliophthora thermophila and Thielavia terrestris.</title>
        <authorList>
            <person name="Berka R.M."/>
            <person name="Grigoriev I.V."/>
            <person name="Otillar R."/>
            <person name="Salamov A."/>
            <person name="Grimwood J."/>
            <person name="Reid I."/>
            <person name="Ishmael N."/>
            <person name="John T."/>
            <person name="Darmond C."/>
            <person name="Moisan M.-C."/>
            <person name="Henrissat B."/>
            <person name="Coutinho P.M."/>
            <person name="Lombard V."/>
            <person name="Natvig D.O."/>
            <person name="Lindquist E."/>
            <person name="Schmutz J."/>
            <person name="Lucas S."/>
            <person name="Harris P."/>
            <person name="Powlowski J."/>
            <person name="Bellemare A."/>
            <person name="Taylor D."/>
            <person name="Butler G."/>
            <person name="de Vries R.P."/>
            <person name="Allijn I.E."/>
            <person name="van den Brink J."/>
            <person name="Ushinsky S."/>
            <person name="Storms R."/>
            <person name="Powell A.J."/>
            <person name="Paulsen I.T."/>
            <person name="Elbourne L.D.H."/>
            <person name="Baker S.E."/>
            <person name="Magnuson J."/>
            <person name="LaBoissiere S."/>
            <person name="Clutterbuck A.J."/>
            <person name="Martinez D."/>
            <person name="Wogulis M."/>
            <person name="de Leon A.L."/>
            <person name="Rey M.W."/>
            <person name="Tsang A."/>
        </authorList>
    </citation>
    <scope>NUCLEOTIDE SEQUENCE [LARGE SCALE GENOMIC DNA]</scope>
    <source>
        <strain evidence="18">ATCC 42464 / BCRC 31852 / DSM 1799</strain>
    </source>
</reference>
<sequence>MVASSWFTAPLVAVALLLSLDGAVAKKPTFRPPSLPTYDDDAACPERCSVSGPSTGNWSVYPNFEPIRKCTQTMFYDFSLYDSVDDPTVNHRIHACSSFGPDFSIIPGSITKTAYASPAPAKIRFELGWWNRGYGLAAPGLRSLVKQLRAYIDHGHGDGAADRPFIIYGQSGQATIGLYIGQGLLSQGLSKSALKILQDNLANSDVSAPSLAIQLCGQGYGSSHIFGAMVTSNGTFAPIQEAIRTWANATCLSFAGSKEFPGEVMFTTPLLLANGTANSTVRARSLRPYAAECRTVQVEAGDSCGTLAKKCGISGADFTNYNPGASFCSTLKPKQHVCCSSGTLPDFRPVTNPDGSCYSYKVKSNDNCADLAAEYGLTVDEIESFNKNTWGWGGCKVLFLDTIMCLSKGAPPFPAPISNAICGPQKLGTIPPTDGSNIADLNPCPINACCNIWGQCGISKDFCIDTNTGPPGTAAPGTYGCISNCGLDIVKGKGTGSIKIAYFEGFGLERECLFRDASQIDRSKYTHVHFAFGTLTPTYEVNVGDILSSYQFTQFKLISGPKKILSFGGWDFSTSKATYSIFRNGVKAENRLTMAKSIANFIKEHDLDGVDIDWEYPGAPDIPDIPAGEEDEGTNYLAFLVVLKNLLPGKSISIAAPSSYWYLKQFPIKAISRIVDYIVFMSYDIHGQWDAHNMWSQDGCVTGNCLRSHVNLTETRLALVMITKAGVPGEKVIVGVTSYGRSFDMAQPGCWSPDCQFTGDRLNSNAKPGRCTGTAGYISNAEIDEILAGGGSSGGSSQARAGRVVASFVDTSSNTDVLVYDNNQWVGYMSEKTKKTRTTLYTGWGLGGTTDWASDLQQYHDVPGPAKDWTEFKQLIRAGEDPKSDHSREGDWTKFDCTNPYLVDKTFYTPTQRWKNLDTDAAWRDVVRIWKETDKPRNIMFTASVSTTLYISADVDCRNLEDCNTTEECSAGLNGPYSGPAAQFIWNSMVKIHAMYHNYVLMLERATSLVSMALDDMQKTFAPVPVEEDKAWLYLLIDLITLGTLTVAGPLYNRQLGMYVYFSDKSVDDIKDTTMTLIGQSTTIAKDVLSTKQEAWTENLQASFNNMLSRVIEGWQNATSLAVNKIFSGSETSLNILWDVMSDGKLIEGMPPPGSGPPPDPGNIHNELQANVKKSIYAFAIPNLWRVSQTFAFILDSGFGCDVEKPLQDYLEDETMEATGACVDGKRYYLVAPIGESRTCDWVNGMWDCTLSNKFSAPPGLDRLGADFGYLTKEDFIKGSIRTWLKNGKRNAGGGMPDVTDIDTINSLIDLDFTTPGFIHLPVCSPERAYQTWDTSSSGYGANYPCDPPPGINNCGDSTFEDQTSAASPKVEDCLQIIKNIQDDGKTEWTIQVLGKNQREIAKFGECRFGVEATEQTGNADFKVGGQDVIDIINDAVEKFGGSGRVGAKGDMSCNGNIKGQAVKWGIY</sequence>
<dbReference type="InterPro" id="IPR029226">
    <property type="entry name" value="Ecp2-like"/>
</dbReference>
<dbReference type="OrthoDB" id="4557217at2759"/>
<evidence type="ECO:0000256" key="1">
    <source>
        <dbReference type="ARBA" id="ARBA00000822"/>
    </source>
</evidence>
<dbReference type="CDD" id="cd00118">
    <property type="entry name" value="LysM"/>
    <property type="match status" value="2"/>
</dbReference>
<evidence type="ECO:0000256" key="11">
    <source>
        <dbReference type="ARBA" id="ARBA00023295"/>
    </source>
</evidence>
<dbReference type="OMA" id="AMQLCGP"/>
<dbReference type="PROSITE" id="PS51782">
    <property type="entry name" value="LYSM"/>
    <property type="match status" value="2"/>
</dbReference>
<dbReference type="InterPro" id="IPR036861">
    <property type="entry name" value="Endochitinase-like_sf"/>
</dbReference>
<dbReference type="InterPro" id="IPR036779">
    <property type="entry name" value="LysM_dom_sf"/>
</dbReference>
<evidence type="ECO:0000256" key="10">
    <source>
        <dbReference type="ARBA" id="ARBA00023277"/>
    </source>
</evidence>
<protein>
    <recommendedName>
        <fullName evidence="4">chitinase</fullName>
        <ecNumber evidence="4">3.2.1.14</ecNumber>
    </recommendedName>
</protein>
<dbReference type="InterPro" id="IPR053214">
    <property type="entry name" value="LysM12-like"/>
</dbReference>
<dbReference type="VEuPathDB" id="FungiDB:MYCTH_94536"/>
<dbReference type="GO" id="GO:0005576">
    <property type="term" value="C:extracellular region"/>
    <property type="evidence" value="ECO:0007669"/>
    <property type="project" value="UniProtKB-SubCell"/>
</dbReference>
<evidence type="ECO:0000256" key="12">
    <source>
        <dbReference type="ARBA" id="ARBA00023326"/>
    </source>
</evidence>
<dbReference type="GO" id="GO:0006032">
    <property type="term" value="P:chitin catabolic process"/>
    <property type="evidence" value="ECO:0007669"/>
    <property type="project" value="UniProtKB-KW"/>
</dbReference>
<dbReference type="STRING" id="573729.G2QGV8"/>
<dbReference type="GO" id="GO:0000272">
    <property type="term" value="P:polysaccharide catabolic process"/>
    <property type="evidence" value="ECO:0007669"/>
    <property type="project" value="UniProtKB-KW"/>
</dbReference>
<dbReference type="SUPFAM" id="SSF54106">
    <property type="entry name" value="LysM domain"/>
    <property type="match status" value="2"/>
</dbReference>
<keyword evidence="18" id="KW-1185">Reference proteome</keyword>
<feature type="signal peptide" evidence="14">
    <location>
        <begin position="1"/>
        <end position="25"/>
    </location>
</feature>
<dbReference type="SUPFAM" id="SSF54556">
    <property type="entry name" value="Chitinase insertion domain"/>
    <property type="match status" value="1"/>
</dbReference>
<comment type="subcellular location">
    <subcellularLocation>
        <location evidence="2">Secreted</location>
    </subcellularLocation>
</comment>
<dbReference type="Pfam" id="PF01476">
    <property type="entry name" value="LysM"/>
    <property type="match status" value="2"/>
</dbReference>
<dbReference type="HOGENOM" id="CLU_001482_1_0_1"/>
<dbReference type="InterPro" id="IPR001579">
    <property type="entry name" value="Glyco_hydro_18_chit_AS"/>
</dbReference>